<feature type="domain" description="PCI" evidence="3">
    <location>
        <begin position="140"/>
        <end position="302"/>
    </location>
</feature>
<dbReference type="GO" id="GO:0006511">
    <property type="term" value="P:ubiquitin-dependent protein catabolic process"/>
    <property type="evidence" value="ECO:0007669"/>
    <property type="project" value="TreeGrafter"/>
</dbReference>
<dbReference type="SMART" id="SM00088">
    <property type="entry name" value="PINT"/>
    <property type="match status" value="1"/>
</dbReference>
<dbReference type="Proteomes" id="UP000187209">
    <property type="component" value="Unassembled WGS sequence"/>
</dbReference>
<dbReference type="PANTHER" id="PTHR10539">
    <property type="entry name" value="26S PROTEASOME NON-ATPASE REGULATORY SUBUNIT 13"/>
    <property type="match status" value="1"/>
</dbReference>
<keyword evidence="2" id="KW-0647">Proteasome</keyword>
<accession>A0A1R2BQP7</accession>
<evidence type="ECO:0000259" key="3">
    <source>
        <dbReference type="PROSITE" id="PS50250"/>
    </source>
</evidence>
<dbReference type="InterPro" id="IPR000717">
    <property type="entry name" value="PCI_dom"/>
</dbReference>
<evidence type="ECO:0000313" key="4">
    <source>
        <dbReference type="EMBL" id="OMJ79133.1"/>
    </source>
</evidence>
<dbReference type="InterPro" id="IPR035298">
    <property type="entry name" value="PSMD13"/>
</dbReference>
<dbReference type="GO" id="GO:0005829">
    <property type="term" value="C:cytosol"/>
    <property type="evidence" value="ECO:0007669"/>
    <property type="project" value="TreeGrafter"/>
</dbReference>
<protein>
    <recommendedName>
        <fullName evidence="3">PCI domain-containing protein</fullName>
    </recommendedName>
</protein>
<dbReference type="AlphaFoldDB" id="A0A1R2BQP7"/>
<dbReference type="PROSITE" id="PS50250">
    <property type="entry name" value="PCI"/>
    <property type="match status" value="1"/>
</dbReference>
<comment type="similarity">
    <text evidence="1">Belongs to the proteasome subunit S11 family.</text>
</comment>
<dbReference type="OrthoDB" id="1093at2759"/>
<keyword evidence="5" id="KW-1185">Reference proteome</keyword>
<name>A0A1R2BQP7_9CILI</name>
<organism evidence="4 5">
    <name type="scientific">Stentor coeruleus</name>
    <dbReference type="NCBI Taxonomy" id="5963"/>
    <lineage>
        <taxon>Eukaryota</taxon>
        <taxon>Sar</taxon>
        <taxon>Alveolata</taxon>
        <taxon>Ciliophora</taxon>
        <taxon>Postciliodesmatophora</taxon>
        <taxon>Heterotrichea</taxon>
        <taxon>Heterotrichida</taxon>
        <taxon>Stentoridae</taxon>
        <taxon>Stentor</taxon>
    </lineage>
</organism>
<sequence>MESLSSDIRELYEKRLWHELTEKLLELDSLSINRIWPSLSAFREKLNQSKLVLLAIKATEEQDPDTAKVFLENLQLVDSHGSLLLKIAISSQYLRIGAQQEAQILLDDALKAVDKENDLDSIIYSHLYGALASLYKVKANPELFYKYSLQYLAYTPQKEVKEPEELAYKLAIAVLVAESIYNLGELINQPVLKSLENGKNAWLYELLIMCNGGKVKEIQNSIESLPEELRSPVLMRKVRILAMIEYVFGNGKRILTFEELGVVMNVHQDEIEYLVMKAMALGLVKGEIDEVDKIVVVNWLQPRVLDENRISLLNNRLTEWKKTINGVLSHLEDQSKELLE</sequence>
<evidence type="ECO:0000256" key="2">
    <source>
        <dbReference type="ARBA" id="ARBA00022942"/>
    </source>
</evidence>
<gene>
    <name evidence="4" type="ORF">SteCoe_20924</name>
</gene>
<dbReference type="EMBL" id="MPUH01000486">
    <property type="protein sequence ID" value="OMJ79133.1"/>
    <property type="molecule type" value="Genomic_DNA"/>
</dbReference>
<dbReference type="Pfam" id="PF01399">
    <property type="entry name" value="PCI"/>
    <property type="match status" value="1"/>
</dbReference>
<dbReference type="GO" id="GO:0008541">
    <property type="term" value="C:proteasome regulatory particle, lid subcomplex"/>
    <property type="evidence" value="ECO:0007669"/>
    <property type="project" value="TreeGrafter"/>
</dbReference>
<comment type="caution">
    <text evidence="4">The sequence shown here is derived from an EMBL/GenBank/DDBJ whole genome shotgun (WGS) entry which is preliminary data.</text>
</comment>
<evidence type="ECO:0000256" key="1">
    <source>
        <dbReference type="ARBA" id="ARBA00006207"/>
    </source>
</evidence>
<dbReference type="SUPFAM" id="SSF46785">
    <property type="entry name" value="Winged helix' DNA-binding domain"/>
    <property type="match status" value="1"/>
</dbReference>
<dbReference type="InterPro" id="IPR036390">
    <property type="entry name" value="WH_DNA-bd_sf"/>
</dbReference>
<dbReference type="GO" id="GO:0005198">
    <property type="term" value="F:structural molecule activity"/>
    <property type="evidence" value="ECO:0007669"/>
    <property type="project" value="TreeGrafter"/>
</dbReference>
<proteinExistence type="inferred from homology"/>
<dbReference type="GO" id="GO:0005634">
    <property type="term" value="C:nucleus"/>
    <property type="evidence" value="ECO:0007669"/>
    <property type="project" value="TreeGrafter"/>
</dbReference>
<evidence type="ECO:0000313" key="5">
    <source>
        <dbReference type="Proteomes" id="UP000187209"/>
    </source>
</evidence>
<reference evidence="4 5" key="1">
    <citation type="submission" date="2016-11" db="EMBL/GenBank/DDBJ databases">
        <title>The macronuclear genome of Stentor coeruleus: a giant cell with tiny introns.</title>
        <authorList>
            <person name="Slabodnick M."/>
            <person name="Ruby J.G."/>
            <person name="Reiff S.B."/>
            <person name="Swart E.C."/>
            <person name="Gosai S."/>
            <person name="Prabakaran S."/>
            <person name="Witkowska E."/>
            <person name="Larue G.E."/>
            <person name="Fisher S."/>
            <person name="Freeman R.M."/>
            <person name="Gunawardena J."/>
            <person name="Chu W."/>
            <person name="Stover N.A."/>
            <person name="Gregory B.D."/>
            <person name="Nowacki M."/>
            <person name="Derisi J."/>
            <person name="Roy S.W."/>
            <person name="Marshall W.F."/>
            <person name="Sood P."/>
        </authorList>
    </citation>
    <scope>NUCLEOTIDE SEQUENCE [LARGE SCALE GENOMIC DNA]</scope>
    <source>
        <strain evidence="4">WM001</strain>
    </source>
</reference>
<dbReference type="PANTHER" id="PTHR10539:SF0">
    <property type="entry name" value="26S PROTEASOME NON-ATPASE REGULATORY SUBUNIT 13"/>
    <property type="match status" value="1"/>
</dbReference>
<dbReference type="InterPro" id="IPR054179">
    <property type="entry name" value="PSD13_N"/>
</dbReference>
<dbReference type="Pfam" id="PF22037">
    <property type="entry name" value="PSD13_N"/>
    <property type="match status" value="1"/>
</dbReference>